<geneLocation type="plasmid" evidence="2 3">
    <name>pAMI5</name>
</geneLocation>
<dbReference type="HOGENOM" id="CLU_2303179_0_0_5"/>
<dbReference type="AlphaFoldDB" id="S5Z120"/>
<protein>
    <submittedName>
        <fullName evidence="2">Uncharacterized protein</fullName>
    </submittedName>
</protein>
<dbReference type="EMBL" id="CP006653">
    <property type="protein sequence ID" value="AGT11121.1"/>
    <property type="molecule type" value="Genomic_DNA"/>
</dbReference>
<evidence type="ECO:0000256" key="1">
    <source>
        <dbReference type="SAM" id="Phobius"/>
    </source>
</evidence>
<keyword evidence="1" id="KW-1133">Transmembrane helix</keyword>
<evidence type="ECO:0000313" key="3">
    <source>
        <dbReference type="Proteomes" id="UP000015480"/>
    </source>
</evidence>
<keyword evidence="3" id="KW-1185">Reference proteome</keyword>
<reference evidence="2 3" key="1">
    <citation type="journal article" date="2014" name="BMC Genomics">
        <title>Architecture and functions of a multipartite genome of the methylotrophic bacterium Paracoccus aminophilus JCM 7686, containing primary and secondary chromids.</title>
        <authorList>
            <person name="Dziewit L."/>
            <person name="Czarnecki J."/>
            <person name="Wibberg D."/>
            <person name="Radlinska M."/>
            <person name="Mrozek P."/>
            <person name="Szymczak M."/>
            <person name="Schluter A."/>
            <person name="Puhler A."/>
            <person name="Bartosik D."/>
        </authorList>
    </citation>
    <scope>NUCLEOTIDE SEQUENCE [LARGE SCALE GENOMIC DNA]</scope>
    <source>
        <strain evidence="2">JCM 7686</strain>
        <plasmid evidence="3">Plasmid pAMI5</plasmid>
    </source>
</reference>
<accession>S5Z120</accession>
<keyword evidence="1" id="KW-0812">Transmembrane</keyword>
<evidence type="ECO:0000313" key="2">
    <source>
        <dbReference type="EMBL" id="AGT11121.1"/>
    </source>
</evidence>
<proteinExistence type="predicted"/>
<keyword evidence="1" id="KW-0472">Membrane</keyword>
<keyword evidence="2" id="KW-0614">Plasmid</keyword>
<dbReference type="KEGG" id="pami:JCM7686_pAMI5p055"/>
<organism evidence="2 3">
    <name type="scientific">Paracoccus aminophilus JCM 7686</name>
    <dbReference type="NCBI Taxonomy" id="1367847"/>
    <lineage>
        <taxon>Bacteria</taxon>
        <taxon>Pseudomonadati</taxon>
        <taxon>Pseudomonadota</taxon>
        <taxon>Alphaproteobacteria</taxon>
        <taxon>Rhodobacterales</taxon>
        <taxon>Paracoccaceae</taxon>
        <taxon>Paracoccus</taxon>
    </lineage>
</organism>
<sequence>MQVVLGLKWGVPVWMRGCFSRCWTCHRSEALGSLSVWGAPMEIAARSGVPGGRVRVGLGDNRYRSRGVLAQCGLALDAAALVALLAIVRPRPNRRARSKA</sequence>
<feature type="transmembrane region" description="Helical" evidence="1">
    <location>
        <begin position="68"/>
        <end position="88"/>
    </location>
</feature>
<dbReference type="Proteomes" id="UP000015480">
    <property type="component" value="Plasmid pAMI5"/>
</dbReference>
<name>S5Z120_PARAH</name>
<gene>
    <name evidence="2" type="ORF">JCM7686_pAMI5p055</name>
</gene>